<comment type="caution">
    <text evidence="2">The sequence shown here is derived from an EMBL/GenBank/DDBJ whole genome shotgun (WGS) entry which is preliminary data.</text>
</comment>
<reference evidence="2" key="1">
    <citation type="submission" date="2023-03" db="EMBL/GenBank/DDBJ databases">
        <title>Massive genome expansion in bonnet fungi (Mycena s.s.) driven by repeated elements and novel gene families across ecological guilds.</title>
        <authorList>
            <consortium name="Lawrence Berkeley National Laboratory"/>
            <person name="Harder C.B."/>
            <person name="Miyauchi S."/>
            <person name="Viragh M."/>
            <person name="Kuo A."/>
            <person name="Thoen E."/>
            <person name="Andreopoulos B."/>
            <person name="Lu D."/>
            <person name="Skrede I."/>
            <person name="Drula E."/>
            <person name="Henrissat B."/>
            <person name="Morin E."/>
            <person name="Kohler A."/>
            <person name="Barry K."/>
            <person name="LaButti K."/>
            <person name="Morin E."/>
            <person name="Salamov A."/>
            <person name="Lipzen A."/>
            <person name="Mereny Z."/>
            <person name="Hegedus B."/>
            <person name="Baldrian P."/>
            <person name="Stursova M."/>
            <person name="Weitz H."/>
            <person name="Taylor A."/>
            <person name="Grigoriev I.V."/>
            <person name="Nagy L.G."/>
            <person name="Martin F."/>
            <person name="Kauserud H."/>
        </authorList>
    </citation>
    <scope>NUCLEOTIDE SEQUENCE</scope>
    <source>
        <strain evidence="2">CBHHK002</strain>
    </source>
</reference>
<organism evidence="2 3">
    <name type="scientific">Mycena albidolilacea</name>
    <dbReference type="NCBI Taxonomy" id="1033008"/>
    <lineage>
        <taxon>Eukaryota</taxon>
        <taxon>Fungi</taxon>
        <taxon>Dikarya</taxon>
        <taxon>Basidiomycota</taxon>
        <taxon>Agaricomycotina</taxon>
        <taxon>Agaricomycetes</taxon>
        <taxon>Agaricomycetidae</taxon>
        <taxon>Agaricales</taxon>
        <taxon>Marasmiineae</taxon>
        <taxon>Mycenaceae</taxon>
        <taxon>Mycena</taxon>
    </lineage>
</organism>
<accession>A0AAD7AJZ2</accession>
<proteinExistence type="predicted"/>
<keyword evidence="3" id="KW-1185">Reference proteome</keyword>
<evidence type="ECO:0000256" key="1">
    <source>
        <dbReference type="SAM" id="MobiDB-lite"/>
    </source>
</evidence>
<dbReference type="EMBL" id="JARIHO010000005">
    <property type="protein sequence ID" value="KAJ7360738.1"/>
    <property type="molecule type" value="Genomic_DNA"/>
</dbReference>
<evidence type="ECO:0000313" key="3">
    <source>
        <dbReference type="Proteomes" id="UP001218218"/>
    </source>
</evidence>
<feature type="region of interest" description="Disordered" evidence="1">
    <location>
        <begin position="291"/>
        <end position="318"/>
    </location>
</feature>
<dbReference type="AlphaFoldDB" id="A0AAD7AJZ2"/>
<evidence type="ECO:0000313" key="2">
    <source>
        <dbReference type="EMBL" id="KAJ7360738.1"/>
    </source>
</evidence>
<dbReference type="Proteomes" id="UP001218218">
    <property type="component" value="Unassembled WGS sequence"/>
</dbReference>
<sequence length="367" mass="39621">MLVLVADSGGELHRVEVAVEKPHKGHYDIVLIIGDRAHMVEEEGLISDDNKGVGLWDDNPLANVEVVEVIVCIQAGVNGGEEEGGQVSKVDGRPHQCPPSNILDDGCADLATMDPGHKRDTAGVRCHDGQQGRCPKGKMYSEHLVVFFQQQHQQQGQQCQCSKMCSCFLLSGKTLMWQLMLVAAWGWEGGSSFCKTGVKDLEGACGEGREGVSLSATALRSAGPCPHQTQQQPSLGVERESITARIAHDQVSRIQEEDGANQAIIHREHCNDAPDPSERNPLRVAQIGASGSRTGGWGCIPRTQEEEPDSGVLQTGVPTGSKTKGCLRGAQVNQSLYNPAWELGQIQHCWVEIPRQGTESRNSGVVE</sequence>
<name>A0AAD7AJZ2_9AGAR</name>
<gene>
    <name evidence="2" type="ORF">DFH08DRAFT_800181</name>
</gene>
<protein>
    <submittedName>
        <fullName evidence="2">Uncharacterized protein</fullName>
    </submittedName>
</protein>